<dbReference type="AlphaFoldDB" id="A0A166EX46"/>
<dbReference type="EMBL" id="CP093344">
    <property type="protein sequence ID" value="WOG89715.1"/>
    <property type="molecule type" value="Genomic_DNA"/>
</dbReference>
<proteinExistence type="predicted"/>
<accession>A0A166EX46</accession>
<evidence type="ECO:0000256" key="1">
    <source>
        <dbReference type="SAM" id="MobiDB-lite"/>
    </source>
</evidence>
<evidence type="ECO:0000313" key="2">
    <source>
        <dbReference type="EMBL" id="KZN07082.1"/>
    </source>
</evidence>
<name>A0A166EX46_DAUCS</name>
<organism evidence="2">
    <name type="scientific">Daucus carota subsp. sativus</name>
    <name type="common">Carrot</name>
    <dbReference type="NCBI Taxonomy" id="79200"/>
    <lineage>
        <taxon>Eukaryota</taxon>
        <taxon>Viridiplantae</taxon>
        <taxon>Streptophyta</taxon>
        <taxon>Embryophyta</taxon>
        <taxon>Tracheophyta</taxon>
        <taxon>Spermatophyta</taxon>
        <taxon>Magnoliopsida</taxon>
        <taxon>eudicotyledons</taxon>
        <taxon>Gunneridae</taxon>
        <taxon>Pentapetalae</taxon>
        <taxon>asterids</taxon>
        <taxon>campanulids</taxon>
        <taxon>Apiales</taxon>
        <taxon>Apiaceae</taxon>
        <taxon>Apioideae</taxon>
        <taxon>Scandiceae</taxon>
        <taxon>Daucinae</taxon>
        <taxon>Daucus</taxon>
        <taxon>Daucus sect. Daucus</taxon>
    </lineage>
</organism>
<gene>
    <name evidence="2" type="ORF">DCAR_007919</name>
    <name evidence="3" type="ORF">DCAR_0208953</name>
</gene>
<evidence type="ECO:0000313" key="4">
    <source>
        <dbReference type="Proteomes" id="UP000077755"/>
    </source>
</evidence>
<dbReference type="Gramene" id="KZN07082">
    <property type="protein sequence ID" value="KZN07082"/>
    <property type="gene ID" value="DCAR_007919"/>
</dbReference>
<dbReference type="Proteomes" id="UP000077755">
    <property type="component" value="Chromosome 2"/>
</dbReference>
<keyword evidence="4" id="KW-1185">Reference proteome</keyword>
<protein>
    <submittedName>
        <fullName evidence="2">Uncharacterized protein</fullName>
    </submittedName>
</protein>
<sequence length="167" mass="19235">MRGRLRARPPVDGSNDRVGVEASESPDYAEELSAMLGELGLKLEDIELFYLIPETGLPHGLLPVETQTDLDDFVNMVAYSHIQVLYATTKKISMSNEVMDFSFTQLFEDERIKRIEHMRVEVVEKEVTRSAKKPVKKKRRIPPPNPPFRLRKKGRYSMLRGLFKNTD</sequence>
<reference evidence="2" key="1">
    <citation type="journal article" date="2016" name="Nat. Genet.">
        <title>A high-quality carrot genome assembly provides new insights into carotenoid accumulation and asterid genome evolution.</title>
        <authorList>
            <person name="Iorizzo M."/>
            <person name="Ellison S."/>
            <person name="Senalik D."/>
            <person name="Zeng P."/>
            <person name="Satapoomin P."/>
            <person name="Huang J."/>
            <person name="Bowman M."/>
            <person name="Iovene M."/>
            <person name="Sanseverino W."/>
            <person name="Cavagnaro P."/>
            <person name="Yildiz M."/>
            <person name="Macko-Podgorni A."/>
            <person name="Moranska E."/>
            <person name="Grzebelus E."/>
            <person name="Grzebelus D."/>
            <person name="Ashrafi H."/>
            <person name="Zheng Z."/>
            <person name="Cheng S."/>
            <person name="Spooner D."/>
            <person name="Van Deynze A."/>
            <person name="Simon P."/>
        </authorList>
    </citation>
    <scope>NUCLEOTIDE SEQUENCE [LARGE SCALE GENOMIC DNA]</scope>
    <source>
        <tissue evidence="2">Leaf</tissue>
    </source>
</reference>
<dbReference type="EMBL" id="LNRQ01000002">
    <property type="protein sequence ID" value="KZN07082.1"/>
    <property type="molecule type" value="Genomic_DNA"/>
</dbReference>
<feature type="region of interest" description="Disordered" evidence="1">
    <location>
        <begin position="1"/>
        <end position="24"/>
    </location>
</feature>
<reference evidence="3" key="2">
    <citation type="submission" date="2022-03" db="EMBL/GenBank/DDBJ databases">
        <title>Draft title - Genomic analysis of global carrot germplasm unveils the trajectory of domestication and the origin of high carotenoid orange carrot.</title>
        <authorList>
            <person name="Iorizzo M."/>
            <person name="Ellison S."/>
            <person name="Senalik D."/>
            <person name="Macko-Podgorni A."/>
            <person name="Grzebelus D."/>
            <person name="Bostan H."/>
            <person name="Rolling W."/>
            <person name="Curaba J."/>
            <person name="Simon P."/>
        </authorList>
    </citation>
    <scope>NUCLEOTIDE SEQUENCE</scope>
    <source>
        <tissue evidence="3">Leaf</tissue>
    </source>
</reference>
<evidence type="ECO:0000313" key="3">
    <source>
        <dbReference type="EMBL" id="WOG89715.1"/>
    </source>
</evidence>